<dbReference type="InterPro" id="IPR007896">
    <property type="entry name" value="BTP_bacteria"/>
</dbReference>
<keyword evidence="1" id="KW-0472">Membrane</keyword>
<sequence>MGTKERVFHAVLFEALALSLIIPLTALITGKGTGSLAMVGVGLSFYTVIWNYIYNVWFDKACVVPRDQRSLKTRIAHTMGFEGGLVFVTVPVVAWFLDISLWAALVLEAGFLVFFFFYAMAFNWSYDKARARYLASKPAEIQSENKAAEC</sequence>
<feature type="transmembrane region" description="Helical" evidence="1">
    <location>
        <begin position="75"/>
        <end position="96"/>
    </location>
</feature>
<keyword evidence="1" id="KW-0812">Transmembrane</keyword>
<organism evidence="3 4">
    <name type="scientific">Shewanella corallii</name>
    <dbReference type="NCBI Taxonomy" id="560080"/>
    <lineage>
        <taxon>Bacteria</taxon>
        <taxon>Pseudomonadati</taxon>
        <taxon>Pseudomonadota</taxon>
        <taxon>Gammaproteobacteria</taxon>
        <taxon>Alteromonadales</taxon>
        <taxon>Shewanellaceae</taxon>
        <taxon>Shewanella</taxon>
    </lineage>
</organism>
<feature type="transmembrane region" description="Helical" evidence="1">
    <location>
        <begin position="34"/>
        <end position="54"/>
    </location>
</feature>
<evidence type="ECO:0000313" key="3">
    <source>
        <dbReference type="EMBL" id="MCL2913310.1"/>
    </source>
</evidence>
<evidence type="ECO:0000313" key="4">
    <source>
        <dbReference type="Proteomes" id="UP001202831"/>
    </source>
</evidence>
<evidence type="ECO:0000256" key="1">
    <source>
        <dbReference type="SAM" id="Phobius"/>
    </source>
</evidence>
<dbReference type="InterPro" id="IPR058208">
    <property type="entry name" value="PACE"/>
</dbReference>
<reference evidence="3 4" key="1">
    <citation type="submission" date="2022-01" db="EMBL/GenBank/DDBJ databases">
        <title>Whole genome-based taxonomy of the Shewanellaceae.</title>
        <authorList>
            <person name="Martin-Rodriguez A.J."/>
        </authorList>
    </citation>
    <scope>NUCLEOTIDE SEQUENCE [LARGE SCALE GENOMIC DNA]</scope>
    <source>
        <strain evidence="3 4">DSM 21332</strain>
    </source>
</reference>
<dbReference type="Proteomes" id="UP001202831">
    <property type="component" value="Unassembled WGS sequence"/>
</dbReference>
<evidence type="ECO:0000259" key="2">
    <source>
        <dbReference type="Pfam" id="PF05232"/>
    </source>
</evidence>
<feature type="domain" description="Chlorhexidine efflux transporter" evidence="2">
    <location>
        <begin position="69"/>
        <end position="132"/>
    </location>
</feature>
<feature type="transmembrane region" description="Helical" evidence="1">
    <location>
        <begin position="7"/>
        <end position="28"/>
    </location>
</feature>
<dbReference type="RefSeq" id="WP_249248642.1">
    <property type="nucleotide sequence ID" value="NZ_JAKIKT010000002.1"/>
</dbReference>
<dbReference type="EMBL" id="JAKIKT010000002">
    <property type="protein sequence ID" value="MCL2913310.1"/>
    <property type="molecule type" value="Genomic_DNA"/>
</dbReference>
<keyword evidence="1" id="KW-1133">Transmembrane helix</keyword>
<name>A0ABT0N583_9GAMM</name>
<dbReference type="NCBIfam" id="NF033664">
    <property type="entry name" value="PACE_transport"/>
    <property type="match status" value="1"/>
</dbReference>
<protein>
    <submittedName>
        <fullName evidence="3">PACE efflux transporter</fullName>
    </submittedName>
</protein>
<feature type="transmembrane region" description="Helical" evidence="1">
    <location>
        <begin position="102"/>
        <end position="122"/>
    </location>
</feature>
<feature type="domain" description="Chlorhexidine efflux transporter" evidence="2">
    <location>
        <begin position="2"/>
        <end position="61"/>
    </location>
</feature>
<proteinExistence type="predicted"/>
<gene>
    <name evidence="3" type="ORF">L2725_05850</name>
</gene>
<comment type="caution">
    <text evidence="3">The sequence shown here is derived from an EMBL/GenBank/DDBJ whole genome shotgun (WGS) entry which is preliminary data.</text>
</comment>
<keyword evidence="4" id="KW-1185">Reference proteome</keyword>
<dbReference type="Pfam" id="PF05232">
    <property type="entry name" value="BTP"/>
    <property type="match status" value="2"/>
</dbReference>
<accession>A0ABT0N583</accession>